<dbReference type="FunCoup" id="A0A1Z5KCX7">
    <property type="interactions" value="1067"/>
</dbReference>
<feature type="domain" description="Peptidase M16 C-terminal" evidence="4">
    <location>
        <begin position="295"/>
        <end position="476"/>
    </location>
</feature>
<dbReference type="GO" id="GO:0046872">
    <property type="term" value="F:metal ion binding"/>
    <property type="evidence" value="ECO:0007669"/>
    <property type="project" value="InterPro"/>
</dbReference>
<dbReference type="InParanoid" id="A0A1Z5KCX7"/>
<comment type="function">
    <text evidence="1">Substrate recognition and binding subunit of the essential mitochondrial processing protease (MPP), which cleaves the mitochondrial sequence off newly imported precursors proteins.</text>
</comment>
<protein>
    <submittedName>
        <fullName evidence="5">Mitochondrial-processing peptidase subunit alpha</fullName>
        <ecNumber evidence="5">3.4.24.64</ecNumber>
    </submittedName>
</protein>
<evidence type="ECO:0000259" key="3">
    <source>
        <dbReference type="Pfam" id="PF00675"/>
    </source>
</evidence>
<evidence type="ECO:0000313" key="5">
    <source>
        <dbReference type="EMBL" id="GAX23778.1"/>
    </source>
</evidence>
<dbReference type="InterPro" id="IPR011249">
    <property type="entry name" value="Metalloenz_LuxS/M16"/>
</dbReference>
<comment type="similarity">
    <text evidence="2">Belongs to the peptidase M16 family.</text>
</comment>
<gene>
    <name evidence="5" type="ORF">FisN_12Hh356</name>
</gene>
<sequence length="557" mass="61601">MASYSLVAFRNLARRRPFVAPVLRSKRCTSSYSVYEYPLAKEPPEITRTKAKEVEKNPRSWQRSARLSEDRFDDAQALTPQQIEQIRSEQRKTLNTKLSSAYAITNEVPASIPPNFPADQLEVPETLVTTLDNGIRVVSQETYGQVSTIGAVCEVGSRLERAGETGVTNLLEVLAFGATKKYMGPQVNTLLQDWGGQRFVSTGREQSLHCIDLLRPNIENALDLLREVLLEAKFLPEEVEDAKMALGFQAMDMMPELLLGEALQEAAYGANQQLGQPHFCPAEALAELSADTVHGYWQRQFVQNPKGLVIGGAGVRHDFLVKKADELFGHLKQKDEGRSIVKPSQYQGGEKRVESPTVDGLVRIGVGFEVGGWHSDALVATCVLQTLLGGGSSFSAGGPGKGMYSRLYRRVLNQFGWAESAEAYTAFHSESGIWGISGSTMPENARNMVQVFTHHLAQLAVNHVSDEELDRARNMLKCNVLTQLESRLVLFEDMGRQVLTYGQRENMNVTCKKIDAVTKEDLRQVASKALEKPPCLASVGSDLSHVPRHDELVAWLG</sequence>
<dbReference type="GO" id="GO:0005739">
    <property type="term" value="C:mitochondrion"/>
    <property type="evidence" value="ECO:0007669"/>
    <property type="project" value="TreeGrafter"/>
</dbReference>
<dbReference type="Proteomes" id="UP000198406">
    <property type="component" value="Unassembled WGS sequence"/>
</dbReference>
<comment type="caution">
    <text evidence="5">The sequence shown here is derived from an EMBL/GenBank/DDBJ whole genome shotgun (WGS) entry which is preliminary data.</text>
</comment>
<accession>A0A1Z5KCX7</accession>
<dbReference type="AlphaFoldDB" id="A0A1Z5KCX7"/>
<proteinExistence type="inferred from homology"/>
<dbReference type="EMBL" id="BDSP01000203">
    <property type="protein sequence ID" value="GAX23778.1"/>
    <property type="molecule type" value="Genomic_DNA"/>
</dbReference>
<dbReference type="PANTHER" id="PTHR11851:SF49">
    <property type="entry name" value="MITOCHONDRIAL-PROCESSING PEPTIDASE SUBUNIT ALPHA"/>
    <property type="match status" value="1"/>
</dbReference>
<dbReference type="Gene3D" id="3.30.830.10">
    <property type="entry name" value="Metalloenzyme, LuxS/M16 peptidase-like"/>
    <property type="match status" value="2"/>
</dbReference>
<evidence type="ECO:0000256" key="2">
    <source>
        <dbReference type="ARBA" id="ARBA00007261"/>
    </source>
</evidence>
<evidence type="ECO:0000313" key="6">
    <source>
        <dbReference type="Proteomes" id="UP000198406"/>
    </source>
</evidence>
<dbReference type="EC" id="3.4.24.64" evidence="5"/>
<dbReference type="OrthoDB" id="10251424at2759"/>
<name>A0A1Z5KCX7_FISSO</name>
<dbReference type="InterPro" id="IPR011765">
    <property type="entry name" value="Pept_M16_N"/>
</dbReference>
<dbReference type="PANTHER" id="PTHR11851">
    <property type="entry name" value="METALLOPROTEASE"/>
    <property type="match status" value="1"/>
</dbReference>
<dbReference type="Pfam" id="PF00675">
    <property type="entry name" value="Peptidase_M16"/>
    <property type="match status" value="1"/>
</dbReference>
<dbReference type="Pfam" id="PF05193">
    <property type="entry name" value="Peptidase_M16_C"/>
    <property type="match status" value="1"/>
</dbReference>
<keyword evidence="6" id="KW-1185">Reference proteome</keyword>
<feature type="domain" description="Peptidase M16 N-terminal" evidence="3">
    <location>
        <begin position="136"/>
        <end position="281"/>
    </location>
</feature>
<evidence type="ECO:0000259" key="4">
    <source>
        <dbReference type="Pfam" id="PF05193"/>
    </source>
</evidence>
<evidence type="ECO:0000256" key="1">
    <source>
        <dbReference type="ARBA" id="ARBA00002123"/>
    </source>
</evidence>
<keyword evidence="5" id="KW-0378">Hydrolase</keyword>
<dbReference type="SUPFAM" id="SSF63411">
    <property type="entry name" value="LuxS/MPP-like metallohydrolase"/>
    <property type="match status" value="2"/>
</dbReference>
<dbReference type="InterPro" id="IPR007863">
    <property type="entry name" value="Peptidase_M16_C"/>
</dbReference>
<organism evidence="5 6">
    <name type="scientific">Fistulifera solaris</name>
    <name type="common">Oleaginous diatom</name>
    <dbReference type="NCBI Taxonomy" id="1519565"/>
    <lineage>
        <taxon>Eukaryota</taxon>
        <taxon>Sar</taxon>
        <taxon>Stramenopiles</taxon>
        <taxon>Ochrophyta</taxon>
        <taxon>Bacillariophyta</taxon>
        <taxon>Bacillariophyceae</taxon>
        <taxon>Bacillariophycidae</taxon>
        <taxon>Naviculales</taxon>
        <taxon>Naviculaceae</taxon>
        <taxon>Fistulifera</taxon>
    </lineage>
</organism>
<dbReference type="InterPro" id="IPR050361">
    <property type="entry name" value="MPP/UQCRC_Complex"/>
</dbReference>
<reference evidence="5 6" key="1">
    <citation type="journal article" date="2015" name="Plant Cell">
        <title>Oil accumulation by the oleaginous diatom Fistulifera solaris as revealed by the genome and transcriptome.</title>
        <authorList>
            <person name="Tanaka T."/>
            <person name="Maeda Y."/>
            <person name="Veluchamy A."/>
            <person name="Tanaka M."/>
            <person name="Abida H."/>
            <person name="Marechal E."/>
            <person name="Bowler C."/>
            <person name="Muto M."/>
            <person name="Sunaga Y."/>
            <person name="Tanaka M."/>
            <person name="Yoshino T."/>
            <person name="Taniguchi T."/>
            <person name="Fukuda Y."/>
            <person name="Nemoto M."/>
            <person name="Matsumoto M."/>
            <person name="Wong P.S."/>
            <person name="Aburatani S."/>
            <person name="Fujibuchi W."/>
        </authorList>
    </citation>
    <scope>NUCLEOTIDE SEQUENCE [LARGE SCALE GENOMIC DNA]</scope>
    <source>
        <strain evidence="5 6">JPCC DA0580</strain>
    </source>
</reference>
<dbReference type="GO" id="GO:0004222">
    <property type="term" value="F:metalloendopeptidase activity"/>
    <property type="evidence" value="ECO:0007669"/>
    <property type="project" value="UniProtKB-EC"/>
</dbReference>